<evidence type="ECO:0000313" key="1">
    <source>
        <dbReference type="EMBL" id="RXW16741.1"/>
    </source>
</evidence>
<dbReference type="AlphaFoldDB" id="A0A4Q2DCY6"/>
<reference evidence="1 2" key="1">
    <citation type="submission" date="2019-01" db="EMBL/GenBank/DDBJ databases">
        <title>Draft genome sequence of Psathyrella aberdarensis IHI B618.</title>
        <authorList>
            <person name="Buettner E."/>
            <person name="Kellner H."/>
        </authorList>
    </citation>
    <scope>NUCLEOTIDE SEQUENCE [LARGE SCALE GENOMIC DNA]</scope>
    <source>
        <strain evidence="1 2">IHI B618</strain>
    </source>
</reference>
<proteinExistence type="predicted"/>
<sequence>MKTITTCMEIAPTHSPQGIKEVVLSEDENNTKFNIDASKIAEFLERDKHIQRTLRLTEETQLATTLE</sequence>
<protein>
    <submittedName>
        <fullName evidence="1">Uncharacterized protein</fullName>
    </submittedName>
</protein>
<gene>
    <name evidence="1" type="ORF">EST38_g9114</name>
</gene>
<evidence type="ECO:0000313" key="2">
    <source>
        <dbReference type="Proteomes" id="UP000290288"/>
    </source>
</evidence>
<accession>A0A4Q2DCY6</accession>
<comment type="caution">
    <text evidence="1">The sequence shown here is derived from an EMBL/GenBank/DDBJ whole genome shotgun (WGS) entry which is preliminary data.</text>
</comment>
<organism evidence="1 2">
    <name type="scientific">Candolleomyces aberdarensis</name>
    <dbReference type="NCBI Taxonomy" id="2316362"/>
    <lineage>
        <taxon>Eukaryota</taxon>
        <taxon>Fungi</taxon>
        <taxon>Dikarya</taxon>
        <taxon>Basidiomycota</taxon>
        <taxon>Agaricomycotina</taxon>
        <taxon>Agaricomycetes</taxon>
        <taxon>Agaricomycetidae</taxon>
        <taxon>Agaricales</taxon>
        <taxon>Agaricineae</taxon>
        <taxon>Psathyrellaceae</taxon>
        <taxon>Candolleomyces</taxon>
    </lineage>
</organism>
<dbReference type="Proteomes" id="UP000290288">
    <property type="component" value="Unassembled WGS sequence"/>
</dbReference>
<dbReference type="EMBL" id="SDEE01000406">
    <property type="protein sequence ID" value="RXW16741.1"/>
    <property type="molecule type" value="Genomic_DNA"/>
</dbReference>
<keyword evidence="2" id="KW-1185">Reference proteome</keyword>
<name>A0A4Q2DCY6_9AGAR</name>